<feature type="domain" description="Glycosyl transferase family 1" evidence="1">
    <location>
        <begin position="196"/>
        <end position="358"/>
    </location>
</feature>
<dbReference type="RefSeq" id="WP_066602925.1">
    <property type="nucleotide sequence ID" value="NZ_CP014230.1"/>
</dbReference>
<dbReference type="PANTHER" id="PTHR12526:SF638">
    <property type="entry name" value="SPORE COAT PROTEIN SA"/>
    <property type="match status" value="1"/>
</dbReference>
<sequence length="381" mass="42743">MRFVFLSHVDANLYLFRLPVMRALVAAGHEVIALCPRGEFFEKFAEAGVRVEEYFLRRKSRNPLLELRTLTSLCVRLRKLRPEVLHTFTLRPNLYGALAGWLAGVPRIFGAVTGLGSFYVDRAPKARIARWMLNFVQRQAFRIMEGVVFQNRDDLLAYAAWDIVRGRKARLIRSSGVDTQVFRPDAVGKKILAGLRKDLRIEPGQMVVLMVARAIWHKGLAEYMEASALLRQRFPQAVFLLAGDVDEGNPSSASRKYLLAQQVVRWLGHRDDIPALTALADICVLPSYREGVPRTLLEAAAAGKPIVATDVAGCREVVGHGVNGLLVPVRNVGALADAMGRLVADRSLREEMGMQSRKKAVDEFDVQHVVRQYLELYKVNE</sequence>
<dbReference type="Pfam" id="PF13579">
    <property type="entry name" value="Glyco_trans_4_4"/>
    <property type="match status" value="1"/>
</dbReference>
<dbReference type="KEGG" id="doa:AXF15_02600"/>
<evidence type="ECO:0000259" key="1">
    <source>
        <dbReference type="Pfam" id="PF00534"/>
    </source>
</evidence>
<evidence type="ECO:0000313" key="4">
    <source>
        <dbReference type="Proteomes" id="UP000063964"/>
    </source>
</evidence>
<evidence type="ECO:0008006" key="5">
    <source>
        <dbReference type="Google" id="ProtNLM"/>
    </source>
</evidence>
<dbReference type="SUPFAM" id="SSF53756">
    <property type="entry name" value="UDP-Glycosyltransferase/glycogen phosphorylase"/>
    <property type="match status" value="1"/>
</dbReference>
<dbReference type="EMBL" id="CP014230">
    <property type="protein sequence ID" value="AMD92103.1"/>
    <property type="molecule type" value="Genomic_DNA"/>
</dbReference>
<dbReference type="InterPro" id="IPR028098">
    <property type="entry name" value="Glyco_trans_4-like_N"/>
</dbReference>
<evidence type="ECO:0000259" key="2">
    <source>
        <dbReference type="Pfam" id="PF13579"/>
    </source>
</evidence>
<organism evidence="3 4">
    <name type="scientific">Desulfomicrobium orale DSM 12838</name>
    <dbReference type="NCBI Taxonomy" id="888061"/>
    <lineage>
        <taxon>Bacteria</taxon>
        <taxon>Pseudomonadati</taxon>
        <taxon>Thermodesulfobacteriota</taxon>
        <taxon>Desulfovibrionia</taxon>
        <taxon>Desulfovibrionales</taxon>
        <taxon>Desulfomicrobiaceae</taxon>
        <taxon>Desulfomicrobium</taxon>
    </lineage>
</organism>
<dbReference type="AlphaFoldDB" id="A0A109W5H5"/>
<dbReference type="Proteomes" id="UP000063964">
    <property type="component" value="Chromosome"/>
</dbReference>
<gene>
    <name evidence="3" type="ORF">AXF15_02600</name>
</gene>
<dbReference type="Gene3D" id="3.40.50.2000">
    <property type="entry name" value="Glycogen Phosphorylase B"/>
    <property type="match status" value="2"/>
</dbReference>
<dbReference type="InterPro" id="IPR001296">
    <property type="entry name" value="Glyco_trans_1"/>
</dbReference>
<keyword evidence="4" id="KW-1185">Reference proteome</keyword>
<dbReference type="Pfam" id="PF00534">
    <property type="entry name" value="Glycos_transf_1"/>
    <property type="match status" value="1"/>
</dbReference>
<name>A0A109W5H5_9BACT</name>
<dbReference type="CDD" id="cd03808">
    <property type="entry name" value="GT4_CapM-like"/>
    <property type="match status" value="1"/>
</dbReference>
<reference evidence="4" key="1">
    <citation type="submission" date="2016-02" db="EMBL/GenBank/DDBJ databases">
        <authorList>
            <person name="Holder M.E."/>
            <person name="Ajami N.J."/>
            <person name="Petrosino J.F."/>
        </authorList>
    </citation>
    <scope>NUCLEOTIDE SEQUENCE [LARGE SCALE GENOMIC DNA]</scope>
    <source>
        <strain evidence="4">DSM 12838</strain>
    </source>
</reference>
<dbReference type="STRING" id="888061.AXF15_02600"/>
<protein>
    <recommendedName>
        <fullName evidence="5">Glycosyl transferase family 1</fullName>
    </recommendedName>
</protein>
<dbReference type="GO" id="GO:0016757">
    <property type="term" value="F:glycosyltransferase activity"/>
    <property type="evidence" value="ECO:0007669"/>
    <property type="project" value="InterPro"/>
</dbReference>
<evidence type="ECO:0000313" key="3">
    <source>
        <dbReference type="EMBL" id="AMD92103.1"/>
    </source>
</evidence>
<dbReference type="PANTHER" id="PTHR12526">
    <property type="entry name" value="GLYCOSYLTRANSFERASE"/>
    <property type="match status" value="1"/>
</dbReference>
<accession>A0A109W5H5</accession>
<proteinExistence type="predicted"/>
<feature type="domain" description="Glycosyltransferase subfamily 4-like N-terminal" evidence="2">
    <location>
        <begin position="21"/>
        <end position="161"/>
    </location>
</feature>